<protein>
    <submittedName>
        <fullName evidence="4">Putative GNAT family N-acyltransferase</fullName>
    </submittedName>
</protein>
<evidence type="ECO:0000256" key="2">
    <source>
        <dbReference type="ARBA" id="ARBA00023315"/>
    </source>
</evidence>
<evidence type="ECO:0000256" key="1">
    <source>
        <dbReference type="ARBA" id="ARBA00022679"/>
    </source>
</evidence>
<dbReference type="Gene3D" id="3.40.630.30">
    <property type="match status" value="1"/>
</dbReference>
<dbReference type="RefSeq" id="WP_184075729.1">
    <property type="nucleotide sequence ID" value="NZ_JACHDS010000001.1"/>
</dbReference>
<keyword evidence="2 4" id="KW-0012">Acyltransferase</keyword>
<organism evidence="4 5">
    <name type="scientific">Nocardiopsis mwathae</name>
    <dbReference type="NCBI Taxonomy" id="1472723"/>
    <lineage>
        <taxon>Bacteria</taxon>
        <taxon>Bacillati</taxon>
        <taxon>Actinomycetota</taxon>
        <taxon>Actinomycetes</taxon>
        <taxon>Streptosporangiales</taxon>
        <taxon>Nocardiopsidaceae</taxon>
        <taxon>Nocardiopsis</taxon>
    </lineage>
</organism>
<sequence length="141" mass="15115">MITIELAESAQDRAAVFTLRGVVFVAEQQVPIGEEWDSYDLTADHLLARLDGVPVGTGRLVPKGTRGKVGRLAVLSCTRGTGTGAALVRALEDRARARGLVGIDLDAQTQAIGFYEKLGYKAHGEEFPDAGIPHVRMSKDI</sequence>
<dbReference type="PANTHER" id="PTHR43877">
    <property type="entry name" value="AMINOALKYLPHOSPHONATE N-ACETYLTRANSFERASE-RELATED-RELATED"/>
    <property type="match status" value="1"/>
</dbReference>
<dbReference type="AlphaFoldDB" id="A0A7X0D5N8"/>
<dbReference type="InterPro" id="IPR016181">
    <property type="entry name" value="Acyl_CoA_acyltransferase"/>
</dbReference>
<evidence type="ECO:0000259" key="3">
    <source>
        <dbReference type="PROSITE" id="PS51186"/>
    </source>
</evidence>
<dbReference type="Pfam" id="PF13673">
    <property type="entry name" value="Acetyltransf_10"/>
    <property type="match status" value="1"/>
</dbReference>
<proteinExistence type="predicted"/>
<reference evidence="4 5" key="1">
    <citation type="submission" date="2020-08" db="EMBL/GenBank/DDBJ databases">
        <title>Sequencing the genomes of 1000 actinobacteria strains.</title>
        <authorList>
            <person name="Klenk H.-P."/>
        </authorList>
    </citation>
    <scope>NUCLEOTIDE SEQUENCE [LARGE SCALE GENOMIC DNA]</scope>
    <source>
        <strain evidence="4 5">DSM 46659</strain>
    </source>
</reference>
<dbReference type="CDD" id="cd04301">
    <property type="entry name" value="NAT_SF"/>
    <property type="match status" value="1"/>
</dbReference>
<dbReference type="SUPFAM" id="SSF55729">
    <property type="entry name" value="Acyl-CoA N-acyltransferases (Nat)"/>
    <property type="match status" value="1"/>
</dbReference>
<dbReference type="InterPro" id="IPR000182">
    <property type="entry name" value="GNAT_dom"/>
</dbReference>
<gene>
    <name evidence="4" type="ORF">HNR23_002490</name>
</gene>
<dbReference type="GO" id="GO:0016747">
    <property type="term" value="F:acyltransferase activity, transferring groups other than amino-acyl groups"/>
    <property type="evidence" value="ECO:0007669"/>
    <property type="project" value="InterPro"/>
</dbReference>
<dbReference type="InterPro" id="IPR050832">
    <property type="entry name" value="Bact_Acetyltransf"/>
</dbReference>
<dbReference type="PROSITE" id="PS51186">
    <property type="entry name" value="GNAT"/>
    <property type="match status" value="1"/>
</dbReference>
<dbReference type="EMBL" id="JACHDS010000001">
    <property type="protein sequence ID" value="MBB6172430.1"/>
    <property type="molecule type" value="Genomic_DNA"/>
</dbReference>
<dbReference type="Proteomes" id="UP000546642">
    <property type="component" value="Unassembled WGS sequence"/>
</dbReference>
<comment type="caution">
    <text evidence="4">The sequence shown here is derived from an EMBL/GenBank/DDBJ whole genome shotgun (WGS) entry which is preliminary data.</text>
</comment>
<evidence type="ECO:0000313" key="5">
    <source>
        <dbReference type="Proteomes" id="UP000546642"/>
    </source>
</evidence>
<feature type="domain" description="N-acetyltransferase" evidence="3">
    <location>
        <begin position="2"/>
        <end position="141"/>
    </location>
</feature>
<keyword evidence="5" id="KW-1185">Reference proteome</keyword>
<accession>A0A7X0D5N8</accession>
<name>A0A7X0D5N8_9ACTN</name>
<keyword evidence="1 4" id="KW-0808">Transferase</keyword>
<evidence type="ECO:0000313" key="4">
    <source>
        <dbReference type="EMBL" id="MBB6172430.1"/>
    </source>
</evidence>